<evidence type="ECO:0000313" key="4">
    <source>
        <dbReference type="Proteomes" id="UP000041254"/>
    </source>
</evidence>
<feature type="signal peptide" evidence="2">
    <location>
        <begin position="1"/>
        <end position="21"/>
    </location>
</feature>
<dbReference type="VEuPathDB" id="CryptoDB:Vbra_10107"/>
<dbReference type="Proteomes" id="UP000041254">
    <property type="component" value="Unassembled WGS sequence"/>
</dbReference>
<evidence type="ECO:0000313" key="3">
    <source>
        <dbReference type="EMBL" id="CEM31333.1"/>
    </source>
</evidence>
<protein>
    <submittedName>
        <fullName evidence="3">Uncharacterized protein</fullName>
    </submittedName>
</protein>
<keyword evidence="4" id="KW-1185">Reference proteome</keyword>
<keyword evidence="1" id="KW-0175">Coiled coil</keyword>
<proteinExistence type="predicted"/>
<dbReference type="EMBL" id="CDMY01000718">
    <property type="protein sequence ID" value="CEM31333.1"/>
    <property type="molecule type" value="Genomic_DNA"/>
</dbReference>
<evidence type="ECO:0000256" key="2">
    <source>
        <dbReference type="SAM" id="SignalP"/>
    </source>
</evidence>
<gene>
    <name evidence="3" type="ORF">Vbra_10107</name>
</gene>
<sequence>MKISAILLVLGLSGLCSSCVGHQVSRGAVAEPPNKDTFDYVRDLITKLIDKLQSAQAEDQTKGQFCATERQQLAVQLQEAQAALDSKEKEIEAMGDGEGKEEAVVEYDQLSKELEQLRKQDNALAAQCITDSYEEKKRRREQTIAGLKDAYDILDSFPKQN</sequence>
<organism evidence="3 4">
    <name type="scientific">Vitrella brassicaformis (strain CCMP3155)</name>
    <dbReference type="NCBI Taxonomy" id="1169540"/>
    <lineage>
        <taxon>Eukaryota</taxon>
        <taxon>Sar</taxon>
        <taxon>Alveolata</taxon>
        <taxon>Colpodellida</taxon>
        <taxon>Vitrellaceae</taxon>
        <taxon>Vitrella</taxon>
    </lineage>
</organism>
<reference evidence="3 4" key="1">
    <citation type="submission" date="2014-11" db="EMBL/GenBank/DDBJ databases">
        <authorList>
            <person name="Zhu J."/>
            <person name="Qi W."/>
            <person name="Song R."/>
        </authorList>
    </citation>
    <scope>NUCLEOTIDE SEQUENCE [LARGE SCALE GENOMIC DNA]</scope>
</reference>
<feature type="chain" id="PRO_5005190688" evidence="2">
    <location>
        <begin position="22"/>
        <end position="161"/>
    </location>
</feature>
<dbReference type="InParanoid" id="A0A0G4GMB1"/>
<keyword evidence="2" id="KW-0732">Signal</keyword>
<accession>A0A0G4GMB1</accession>
<name>A0A0G4GMB1_VITBC</name>
<dbReference type="AlphaFoldDB" id="A0A0G4GMB1"/>
<feature type="coiled-coil region" evidence="1">
    <location>
        <begin position="70"/>
        <end position="127"/>
    </location>
</feature>
<evidence type="ECO:0000256" key="1">
    <source>
        <dbReference type="SAM" id="Coils"/>
    </source>
</evidence>